<dbReference type="Proteomes" id="UP000595894">
    <property type="component" value="Chromosome"/>
</dbReference>
<keyword evidence="2" id="KW-1185">Reference proteome</keyword>
<organism evidence="1 2">
    <name type="scientific">Sphingomonas aliaeris</name>
    <dbReference type="NCBI Taxonomy" id="2759526"/>
    <lineage>
        <taxon>Bacteria</taxon>
        <taxon>Pseudomonadati</taxon>
        <taxon>Pseudomonadota</taxon>
        <taxon>Alphaproteobacteria</taxon>
        <taxon>Sphingomonadales</taxon>
        <taxon>Sphingomonadaceae</taxon>
        <taxon>Sphingomonas</taxon>
    </lineage>
</organism>
<sequence length="99" mass="11709">MMSFYPNGLQSMRTPPEADQVAALEELAASFALRDRQESEELIESFCCEAIRQWRLKDATFWQRVKFRARMLRAMTPDPRLTSIHPEDRWFARSSERNV</sequence>
<dbReference type="EMBL" id="CP061035">
    <property type="protein sequence ID" value="QQV76785.1"/>
    <property type="molecule type" value="Genomic_DNA"/>
</dbReference>
<dbReference type="AlphaFoldDB" id="A0A974NU23"/>
<dbReference type="KEGG" id="sari:H5J25_15440"/>
<reference evidence="2" key="1">
    <citation type="submission" date="2020-09" db="EMBL/GenBank/DDBJ databases">
        <title>Sphingomonas sp., a new species isolated from pork steak.</title>
        <authorList>
            <person name="Heidler von Heilborn D."/>
        </authorList>
    </citation>
    <scope>NUCLEOTIDE SEQUENCE [LARGE SCALE GENOMIC DNA]</scope>
</reference>
<evidence type="ECO:0000313" key="1">
    <source>
        <dbReference type="EMBL" id="QQV76785.1"/>
    </source>
</evidence>
<evidence type="ECO:0000313" key="2">
    <source>
        <dbReference type="Proteomes" id="UP000595894"/>
    </source>
</evidence>
<protein>
    <submittedName>
        <fullName evidence="1">Uncharacterized protein</fullName>
    </submittedName>
</protein>
<dbReference type="RefSeq" id="WP_202092565.1">
    <property type="nucleotide sequence ID" value="NZ_CP061035.1"/>
</dbReference>
<accession>A0A974NU23</accession>
<name>A0A974NU23_9SPHN</name>
<gene>
    <name evidence="1" type="ORF">H5J25_15440</name>
</gene>
<proteinExistence type="predicted"/>